<keyword evidence="3" id="KW-1185">Reference proteome</keyword>
<dbReference type="EMBL" id="JAACJS010000015">
    <property type="protein sequence ID" value="NCI50677.1"/>
    <property type="molecule type" value="Genomic_DNA"/>
</dbReference>
<gene>
    <name evidence="2" type="ORF">GWC95_12135</name>
</gene>
<dbReference type="Proteomes" id="UP000753802">
    <property type="component" value="Unassembled WGS sequence"/>
</dbReference>
<comment type="caution">
    <text evidence="2">The sequence shown here is derived from an EMBL/GenBank/DDBJ whole genome shotgun (WGS) entry which is preliminary data.</text>
</comment>
<evidence type="ECO:0000259" key="1">
    <source>
        <dbReference type="Pfam" id="PF01841"/>
    </source>
</evidence>
<evidence type="ECO:0000313" key="2">
    <source>
        <dbReference type="EMBL" id="NCI50677.1"/>
    </source>
</evidence>
<accession>A0ABW9ZWE3</accession>
<dbReference type="SUPFAM" id="SSF54001">
    <property type="entry name" value="Cysteine proteinases"/>
    <property type="match status" value="1"/>
</dbReference>
<protein>
    <submittedName>
        <fullName evidence="2">Transglutaminase domain-containing protein</fullName>
    </submittedName>
</protein>
<dbReference type="Gene3D" id="3.10.620.30">
    <property type="match status" value="1"/>
</dbReference>
<dbReference type="RefSeq" id="WP_161818993.1">
    <property type="nucleotide sequence ID" value="NZ_JAACJS010000015.1"/>
</dbReference>
<reference evidence="2 3" key="1">
    <citation type="submission" date="2020-01" db="EMBL/GenBank/DDBJ databases">
        <title>Genome analysis.</title>
        <authorList>
            <person name="Wu S."/>
            <person name="Wang G."/>
        </authorList>
    </citation>
    <scope>NUCLEOTIDE SEQUENCE [LARGE SCALE GENOMIC DNA]</scope>
    <source>
        <strain evidence="2 3">SYL130</strain>
    </source>
</reference>
<name>A0ABW9ZWE3_9BACT</name>
<evidence type="ECO:0000313" key="3">
    <source>
        <dbReference type="Proteomes" id="UP000753802"/>
    </source>
</evidence>
<dbReference type="Pfam" id="PF01841">
    <property type="entry name" value="Transglut_core"/>
    <property type="match status" value="1"/>
</dbReference>
<dbReference type="InterPro" id="IPR002931">
    <property type="entry name" value="Transglutaminase-like"/>
</dbReference>
<proteinExistence type="predicted"/>
<sequence>MYSKYEVSIPEFFGYVTLLQGYLPFADRKTGRRNVNFSVTSRDDATSSARQSLSSAVDDMTWVIKDAPAMKEESFTTTIDNHITKIEFQLAQYRFPNRPYQDVMGSWAKVNETRMEREDFGSFKRNNGWLDDDMKLITKGAATAEEKARKIYAYVRDNFTCTAYGGTLLSDGVSLKDVFKKKSGTTGDINLLLLAMLRHESITANPVLVSSRSHGKAHPIYPLMDRFNYLVCEAKFGDTNTVYLDASHRMLGFNKLPELCYSGLAYTLGDLPAPVSLDADSLTEEEVTNLIIINDDKGFVEQ</sequence>
<organism evidence="2 3">
    <name type="scientific">Sediminibacterium roseum</name>
    <dbReference type="NCBI Taxonomy" id="1978412"/>
    <lineage>
        <taxon>Bacteria</taxon>
        <taxon>Pseudomonadati</taxon>
        <taxon>Bacteroidota</taxon>
        <taxon>Chitinophagia</taxon>
        <taxon>Chitinophagales</taxon>
        <taxon>Chitinophagaceae</taxon>
        <taxon>Sediminibacterium</taxon>
    </lineage>
</organism>
<dbReference type="InterPro" id="IPR038765">
    <property type="entry name" value="Papain-like_cys_pep_sf"/>
</dbReference>
<feature type="domain" description="Transglutaminase-like" evidence="1">
    <location>
        <begin position="137"/>
        <end position="210"/>
    </location>
</feature>